<dbReference type="InterPro" id="IPR052701">
    <property type="entry name" value="GAG_Ulvan_Degrading_Sulfatases"/>
</dbReference>
<dbReference type="EMBL" id="QXGD01000603">
    <property type="protein sequence ID" value="KAE9232193.1"/>
    <property type="molecule type" value="Genomic_DNA"/>
</dbReference>
<dbReference type="PANTHER" id="PTHR43751">
    <property type="entry name" value="SULFATASE"/>
    <property type="match status" value="1"/>
</dbReference>
<dbReference type="SUPFAM" id="SSF53649">
    <property type="entry name" value="Alkaline phosphatase-like"/>
    <property type="match status" value="1"/>
</dbReference>
<accession>A0A6A3ZB82</accession>
<comment type="caution">
    <text evidence="4">The sequence shown here is derived from an EMBL/GenBank/DDBJ whole genome shotgun (WGS) entry which is preliminary data.</text>
</comment>
<dbReference type="EMBL" id="QXFZ01000912">
    <property type="protein sequence ID" value="KAE9101461.1"/>
    <property type="molecule type" value="Genomic_DNA"/>
</dbReference>
<evidence type="ECO:0000313" key="8">
    <source>
        <dbReference type="Proteomes" id="UP000441208"/>
    </source>
</evidence>
<dbReference type="Proteomes" id="UP000441208">
    <property type="component" value="Unassembled WGS sequence"/>
</dbReference>
<evidence type="ECO:0000313" key="4">
    <source>
        <dbReference type="EMBL" id="KAE9232193.1"/>
    </source>
</evidence>
<reference evidence="6 7" key="1">
    <citation type="submission" date="2018-08" db="EMBL/GenBank/DDBJ databases">
        <title>Genomic investigation of the strawberry pathogen Phytophthora fragariae indicates pathogenicity is determined by transcriptional variation in three key races.</title>
        <authorList>
            <person name="Adams T.M."/>
            <person name="Armitage A.D."/>
            <person name="Sobczyk M.K."/>
            <person name="Bates H.J."/>
            <person name="Dunwell J.M."/>
            <person name="Nellist C.F."/>
            <person name="Harrison R.J."/>
        </authorList>
    </citation>
    <scope>NUCLEOTIDE SEQUENCE [LARGE SCALE GENOMIC DNA]</scope>
    <source>
        <strain evidence="5 6">A4</strain>
        <strain evidence="4 7">BC-1</strain>
        <strain evidence="3 8">NOV-71</strain>
        <strain evidence="2 9">SCRP245</strain>
    </source>
</reference>
<dbReference type="AlphaFoldDB" id="A0A6A3ZB82"/>
<dbReference type="PANTHER" id="PTHR43751:SF3">
    <property type="entry name" value="SULFATASE N-TERMINAL DOMAIN-CONTAINING PROTEIN"/>
    <property type="match status" value="1"/>
</dbReference>
<dbReference type="Gene3D" id="3.40.720.10">
    <property type="entry name" value="Alkaline Phosphatase, subunit A"/>
    <property type="match status" value="1"/>
</dbReference>
<dbReference type="InterPro" id="IPR000917">
    <property type="entry name" value="Sulfatase_N"/>
</dbReference>
<dbReference type="Pfam" id="PF00884">
    <property type="entry name" value="Sulfatase"/>
    <property type="match status" value="1"/>
</dbReference>
<evidence type="ECO:0000313" key="7">
    <source>
        <dbReference type="Proteomes" id="UP000440367"/>
    </source>
</evidence>
<name>A0A6A3ZB82_9STRA</name>
<proteinExistence type="predicted"/>
<feature type="domain" description="Sulfatase N-terminal" evidence="1">
    <location>
        <begin position="4"/>
        <end position="89"/>
    </location>
</feature>
<evidence type="ECO:0000313" key="6">
    <source>
        <dbReference type="Proteomes" id="UP000437068"/>
    </source>
</evidence>
<evidence type="ECO:0000259" key="1">
    <source>
        <dbReference type="Pfam" id="PF00884"/>
    </source>
</evidence>
<evidence type="ECO:0000313" key="2">
    <source>
        <dbReference type="EMBL" id="KAE9009667.1"/>
    </source>
</evidence>
<dbReference type="Proteomes" id="UP000440367">
    <property type="component" value="Unassembled WGS sequence"/>
</dbReference>
<evidence type="ECO:0000313" key="5">
    <source>
        <dbReference type="EMBL" id="KAE9309584.1"/>
    </source>
</evidence>
<sequence>MRYFTDMELGKFMDRMEAEGVLNDTIVVIVGDHGRAPEVRNSDTRDVSVTRVPATIVAEGRLGSSVGLVIDDAVEHYDLLNTLADITGVPTGVFVQNGVGRSLKRKIPFGERVVFSNNPTRKMSVVRGHQRLRYDRVGDSVLLHNADTDHDMQVDLFPNLTRDEQMEWLAWRDIGRDISRYYLERWDGKCLLAVNCTDS</sequence>
<dbReference type="EMBL" id="QXGE01000540">
    <property type="protein sequence ID" value="KAE9309584.1"/>
    <property type="molecule type" value="Genomic_DNA"/>
</dbReference>
<dbReference type="InterPro" id="IPR017850">
    <property type="entry name" value="Alkaline_phosphatase_core_sf"/>
</dbReference>
<dbReference type="Proteomes" id="UP000460718">
    <property type="component" value="Unassembled WGS sequence"/>
</dbReference>
<protein>
    <recommendedName>
        <fullName evidence="1">Sulfatase N-terminal domain-containing protein</fullName>
    </recommendedName>
</protein>
<dbReference type="EMBL" id="QXFW01000526">
    <property type="protein sequence ID" value="KAE9009667.1"/>
    <property type="molecule type" value="Genomic_DNA"/>
</dbReference>
<evidence type="ECO:0000313" key="3">
    <source>
        <dbReference type="EMBL" id="KAE9101461.1"/>
    </source>
</evidence>
<evidence type="ECO:0000313" key="9">
    <source>
        <dbReference type="Proteomes" id="UP000460718"/>
    </source>
</evidence>
<organism evidence="4 7">
    <name type="scientific">Phytophthora fragariae</name>
    <dbReference type="NCBI Taxonomy" id="53985"/>
    <lineage>
        <taxon>Eukaryota</taxon>
        <taxon>Sar</taxon>
        <taxon>Stramenopiles</taxon>
        <taxon>Oomycota</taxon>
        <taxon>Peronosporomycetes</taxon>
        <taxon>Peronosporales</taxon>
        <taxon>Peronosporaceae</taxon>
        <taxon>Phytophthora</taxon>
    </lineage>
</organism>
<gene>
    <name evidence="5" type="ORF">PF001_g10615</name>
    <name evidence="4" type="ORF">PF002_g12469</name>
    <name evidence="3" type="ORF">PF007_g15142</name>
    <name evidence="2" type="ORF">PF011_g10168</name>
</gene>
<dbReference type="Proteomes" id="UP000437068">
    <property type="component" value="Unassembled WGS sequence"/>
</dbReference>